<feature type="region of interest" description="Disordered" evidence="1">
    <location>
        <begin position="1"/>
        <end position="122"/>
    </location>
</feature>
<evidence type="ECO:0000256" key="1">
    <source>
        <dbReference type="SAM" id="MobiDB-lite"/>
    </source>
</evidence>
<dbReference type="AlphaFoldDB" id="A0A7S1UWJ7"/>
<accession>A0A7S1UWJ7</accession>
<name>A0A7S1UWJ7_9STRA</name>
<feature type="compositionally biased region" description="Acidic residues" evidence="1">
    <location>
        <begin position="85"/>
        <end position="106"/>
    </location>
</feature>
<evidence type="ECO:0000313" key="2">
    <source>
        <dbReference type="EMBL" id="CAD9280730.1"/>
    </source>
</evidence>
<protein>
    <submittedName>
        <fullName evidence="2">Uncharacterized protein</fullName>
    </submittedName>
</protein>
<feature type="compositionally biased region" description="Low complexity" evidence="1">
    <location>
        <begin position="24"/>
        <end position="33"/>
    </location>
</feature>
<reference evidence="2" key="1">
    <citation type="submission" date="2021-01" db="EMBL/GenBank/DDBJ databases">
        <authorList>
            <person name="Corre E."/>
            <person name="Pelletier E."/>
            <person name="Niang G."/>
            <person name="Scheremetjew M."/>
            <person name="Finn R."/>
            <person name="Kale V."/>
            <person name="Holt S."/>
            <person name="Cochrane G."/>
            <person name="Meng A."/>
            <person name="Brown T."/>
            <person name="Cohen L."/>
        </authorList>
    </citation>
    <scope>NUCLEOTIDE SEQUENCE</scope>
    <source>
        <strain evidence="2">CCMP 410</strain>
    </source>
</reference>
<feature type="region of interest" description="Disordered" evidence="1">
    <location>
        <begin position="140"/>
        <end position="161"/>
    </location>
</feature>
<dbReference type="EMBL" id="HBGK01019103">
    <property type="protein sequence ID" value="CAD9280730.1"/>
    <property type="molecule type" value="Transcribed_RNA"/>
</dbReference>
<organism evidence="2">
    <name type="scientific">Grammatophora oceanica</name>
    <dbReference type="NCBI Taxonomy" id="210454"/>
    <lineage>
        <taxon>Eukaryota</taxon>
        <taxon>Sar</taxon>
        <taxon>Stramenopiles</taxon>
        <taxon>Ochrophyta</taxon>
        <taxon>Bacillariophyta</taxon>
        <taxon>Fragilariophyceae</taxon>
        <taxon>Fragilariophycidae</taxon>
        <taxon>Rhabdonematales</taxon>
        <taxon>Grammatophoraceae</taxon>
        <taxon>Grammatophora</taxon>
    </lineage>
</organism>
<proteinExistence type="predicted"/>
<feature type="compositionally biased region" description="Low complexity" evidence="1">
    <location>
        <begin position="45"/>
        <end position="62"/>
    </location>
</feature>
<sequence length="161" mass="17620">MMTDNNNKQGKPFEENSPPSLGPSSSQNSHSYSPGGNNRDLSADSVQPLLLLQAPSSSAQAVHQGRNNHVASSDDAEEMLRELDTSAEEDNRGDDDDDDDLFENADDSSSSTDPLETDDEATLCEPFNLSLVIQAFFDSDNDEDNDFPMFIPNDDDDDDQL</sequence>
<gene>
    <name evidence="2" type="ORF">GOCE00092_LOCUS9640</name>
</gene>